<gene>
    <name evidence="1" type="ORF">ABID21_003639</name>
</gene>
<keyword evidence="2" id="KW-1185">Reference proteome</keyword>
<organism evidence="1 2">
    <name type="scientific">Pseudorhizobium tarimense</name>
    <dbReference type="NCBI Taxonomy" id="1079109"/>
    <lineage>
        <taxon>Bacteria</taxon>
        <taxon>Pseudomonadati</taxon>
        <taxon>Pseudomonadota</taxon>
        <taxon>Alphaproteobacteria</taxon>
        <taxon>Hyphomicrobiales</taxon>
        <taxon>Rhizobiaceae</taxon>
        <taxon>Rhizobium/Agrobacterium group</taxon>
        <taxon>Pseudorhizobium</taxon>
    </lineage>
</organism>
<protein>
    <submittedName>
        <fullName evidence="1">Uncharacterized protein</fullName>
    </submittedName>
</protein>
<reference evidence="1 2" key="1">
    <citation type="submission" date="2024-06" db="EMBL/GenBank/DDBJ databases">
        <title>Genomic Encyclopedia of Type Strains, Phase IV (KMG-IV): sequencing the most valuable type-strain genomes for metagenomic binning, comparative biology and taxonomic classification.</title>
        <authorList>
            <person name="Goeker M."/>
        </authorList>
    </citation>
    <scope>NUCLEOTIDE SEQUENCE [LARGE SCALE GENOMIC DNA]</scope>
    <source>
        <strain evidence="1 2">DSM 105042</strain>
    </source>
</reference>
<sequence>MNSALIVCATLSVVDGDTIKCDGARTCAGLAKA</sequence>
<comment type="caution">
    <text evidence="1">The sequence shown here is derived from an EMBL/GenBank/DDBJ whole genome shotgun (WGS) entry which is preliminary data.</text>
</comment>
<evidence type="ECO:0000313" key="2">
    <source>
        <dbReference type="Proteomes" id="UP001549031"/>
    </source>
</evidence>
<name>A0ABV2HAM2_9HYPH</name>
<accession>A0ABV2HAM2</accession>
<dbReference type="Proteomes" id="UP001549031">
    <property type="component" value="Unassembled WGS sequence"/>
</dbReference>
<proteinExistence type="predicted"/>
<dbReference type="EMBL" id="JBEPLJ010000014">
    <property type="protein sequence ID" value="MET3587514.1"/>
    <property type="molecule type" value="Genomic_DNA"/>
</dbReference>
<evidence type="ECO:0000313" key="1">
    <source>
        <dbReference type="EMBL" id="MET3587514.1"/>
    </source>
</evidence>